<keyword evidence="2" id="KW-0732">Signal</keyword>
<comment type="caution">
    <text evidence="4">The sequence shown here is derived from an EMBL/GenBank/DDBJ whole genome shotgun (WGS) entry which is preliminary data.</text>
</comment>
<gene>
    <name evidence="4" type="ORF">IDH44_24915</name>
</gene>
<dbReference type="SUPFAM" id="SSF49373">
    <property type="entry name" value="Invasin/intimin cell-adhesion fragments"/>
    <property type="match status" value="2"/>
</dbReference>
<dbReference type="Proteomes" id="UP000621560">
    <property type="component" value="Unassembled WGS sequence"/>
</dbReference>
<proteinExistence type="predicted"/>
<dbReference type="SUPFAM" id="SSF51126">
    <property type="entry name" value="Pectin lyase-like"/>
    <property type="match status" value="1"/>
</dbReference>
<accession>A0A927BY02</accession>
<evidence type="ECO:0000313" key="5">
    <source>
        <dbReference type="Proteomes" id="UP000621560"/>
    </source>
</evidence>
<dbReference type="Gene3D" id="2.160.20.10">
    <property type="entry name" value="Single-stranded right-handed beta-helix, Pectin lyase-like"/>
    <property type="match status" value="2"/>
</dbReference>
<evidence type="ECO:0000256" key="2">
    <source>
        <dbReference type="SAM" id="SignalP"/>
    </source>
</evidence>
<dbReference type="InterPro" id="IPR008964">
    <property type="entry name" value="Invasin/intimin_cell_adhesion"/>
</dbReference>
<feature type="domain" description="SLH" evidence="3">
    <location>
        <begin position="1838"/>
        <end position="1894"/>
    </location>
</feature>
<sequence length="1894" mass="201911">MKARKFVAAWLVVLLLAASMPQAIAEAEEAENRFFVALNGSDSNTGAEGAPFRTLERARDAIRELKTTEGLPDGGVTVYVREGVYPRQQAFELTEADSGEANAPIVYRAYPGETVRLSGGLELDRTGFEPVTDPAVLARIVERAVHGRVLQLDLAAAGITDYGELSRHGYWKANDVSEVPPMELYIGGQGMTLARWPNEGTVQMDEILDPGPTVKDPDLQQRGGTFSYAYDRPQFWTEAEDIWLDGIFGYSWEWSYNKVAAIDTASKTITLQYGEMSGIFKNWYPDFHFAENLLEELDAPGEYYIDRTQGMLYLMPTAAFLEDQAEATVTMLREPMLRTLGASHIRFDSLVLEYGRDTAAVILGGSDVIIANSEIQNFANGGVLINSPGRYEYDGVANPRDGRDHAVLSSHIRHIGGTAVTLGGGDKDTLEPGNNRVENSHIHDFAYYHKAYNPGVLFSGVGNMASGNEIHDAPHPGIIIYGNDHRIEYNNIYDICKQFQDLGAIYMNAGMVPQERGNVVYRNFFHHIGENLAGVEGVYPDNLTMGLTIEENIFYQMGNSAVKSNNASHIRTVNNMFIDTYIPYDNHEMFMGDAPGNKVDSDYMPAWEALFEANDDFVGTPYAQKYPELLTFFDENHYYPETNTFARNVTYNSARTRSADTNEHGARDVHDLLNYMDNWVADTDPGFVDLAGGDFRLAAGAEVLDRIPGFQPIPFEQIGTQGQVGLPHGPATIEVEAVHFPYDDLTVELGQTAALYAEAVPWLATEPGLSYTSSDPAVASVDADGRVTGLAPGTVVVTAASIADPALTDTLTVTISEGAGILHQTDFEAGGNGWIVDPNHSLVEDGAGNTWYRIVNGANAQHPRAFADYSLTFRLKTPSSIPEGAVLILYDRNGANGSGYVRYRHSAEGSTWVLFGPQWQTLAETPAADLEPDTVYDLRMIAEGASVRVYVNDELVLEGTNPGHSPSGKVGFYVEGWSHLDLDDVTFALPRIAIADIRLSPETLTLDTGESRRLEAQLTPPAAASSGLVWSSDAPAIASVAADGTVRALAAGTAVIRAASRDNPDIRASATVTVRGPQYPVIRLDDHLQDAAQWTVSDAVYADGETVKIYGDGVYGYSGETFGSGLLRFEASFEEMDDGWYGFALRSDRVDDPTWVGANKGYLIVIKADQIEFQSWKPGQTMMEIIPNTAIRPGETHLLEIGAVDVESGTRFILNVDGQPVWNRLDADPDNPIAAAGYLNVYNYAGADNAITLRPSRALQGIALDAPAYTLAPGAARATVTEAVYSDGTREQLTGGVVYAIADPAVATVAADGMLGAVATGETVLTADYAGYTTQASVQVTGDGTGEGEGEGPGTDPDDGSGGDPDPDPDPGEGTDGDPDDDAGGDPEPGPDPGDGSGGDPDDGSGGSPGSGSDADTAAGSGSESDASRNRGLVLLGERELEAVDSSAALTIRLTDGQRGVRLPAPLLKTLERQLVLQSGALTLTFDSATLQAAIAGAGEGDELMILATPLAEKLPIAQQSADGTAARFAQIGGSGAGPGAEADSEPDEGASSGADATTGSGPDKQAGTDTPAGSGPGTQGGTYTLLGAPYKLELRLRSGDVEQPYTGRFVHPVRVVFTLDPDGPPAALDGLAELAELAGIYTRSADGAWGYVGGMLEHGSSGADAGGSVIATELTHFSVYAPLAYTARFTDLGPEHWAYDAVRYAAARHLAEGRADGRFDPAAPMTRAEFAALLVRLLRLEAAPGAAVFADVPQASWYADAVAAAHAAGLVRGRDAERFAPDAPVTRQELAAMLQRAAQLASQRAPQPASGADGSVSEQARDIASSEDWTSDTADASEWARDLELAAHWAIDSIEDALRAGWMRGYPDGRFGPMQPTTRAEALQTLYRFMVRS</sequence>
<dbReference type="PANTHER" id="PTHR36453:SF1">
    <property type="entry name" value="RIGHT HANDED BETA HELIX DOMAIN-CONTAINING PROTEIN"/>
    <property type="match status" value="1"/>
</dbReference>
<dbReference type="InterPro" id="IPR006626">
    <property type="entry name" value="PbH1"/>
</dbReference>
<feature type="compositionally biased region" description="Low complexity" evidence="1">
    <location>
        <begin position="1411"/>
        <end position="1429"/>
    </location>
</feature>
<feature type="compositionally biased region" description="Low complexity" evidence="1">
    <location>
        <begin position="1802"/>
        <end position="1811"/>
    </location>
</feature>
<keyword evidence="5" id="KW-1185">Reference proteome</keyword>
<feature type="compositionally biased region" description="Acidic residues" evidence="1">
    <location>
        <begin position="1346"/>
        <end position="1385"/>
    </location>
</feature>
<dbReference type="Pfam" id="PF00395">
    <property type="entry name" value="SLH"/>
    <property type="match status" value="3"/>
</dbReference>
<feature type="region of interest" description="Disordered" evidence="1">
    <location>
        <begin position="1802"/>
        <end position="1833"/>
    </location>
</feature>
<dbReference type="Pfam" id="PF02368">
    <property type="entry name" value="Big_2"/>
    <property type="match status" value="2"/>
</dbReference>
<dbReference type="SMART" id="SM00635">
    <property type="entry name" value="BID_2"/>
    <property type="match status" value="3"/>
</dbReference>
<dbReference type="InterPro" id="IPR001119">
    <property type="entry name" value="SLH_dom"/>
</dbReference>
<feature type="chain" id="PRO_5036873312" evidence="2">
    <location>
        <begin position="26"/>
        <end position="1894"/>
    </location>
</feature>
<dbReference type="RefSeq" id="WP_190921536.1">
    <property type="nucleotide sequence ID" value="NZ_JACXIZ010000066.1"/>
</dbReference>
<evidence type="ECO:0000313" key="4">
    <source>
        <dbReference type="EMBL" id="MBD2848437.1"/>
    </source>
</evidence>
<name>A0A927BY02_9BACL</name>
<evidence type="ECO:0000259" key="3">
    <source>
        <dbReference type="PROSITE" id="PS51272"/>
    </source>
</evidence>
<evidence type="ECO:0000256" key="1">
    <source>
        <dbReference type="SAM" id="MobiDB-lite"/>
    </source>
</evidence>
<dbReference type="InterPro" id="IPR011050">
    <property type="entry name" value="Pectin_lyase_fold/virulence"/>
</dbReference>
<organism evidence="4 5">
    <name type="scientific">Paenibacillus sabuli</name>
    <dbReference type="NCBI Taxonomy" id="2772509"/>
    <lineage>
        <taxon>Bacteria</taxon>
        <taxon>Bacillati</taxon>
        <taxon>Bacillota</taxon>
        <taxon>Bacilli</taxon>
        <taxon>Bacillales</taxon>
        <taxon>Paenibacillaceae</taxon>
        <taxon>Paenibacillus</taxon>
    </lineage>
</organism>
<dbReference type="PROSITE" id="PS51272">
    <property type="entry name" value="SLH"/>
    <property type="match status" value="3"/>
</dbReference>
<dbReference type="InterPro" id="IPR012334">
    <property type="entry name" value="Pectin_lyas_fold"/>
</dbReference>
<dbReference type="InterPro" id="IPR013320">
    <property type="entry name" value="ConA-like_dom_sf"/>
</dbReference>
<feature type="region of interest" description="Disordered" evidence="1">
    <location>
        <begin position="1530"/>
        <end position="1583"/>
    </location>
</feature>
<feature type="domain" description="SLH" evidence="3">
    <location>
        <begin position="1686"/>
        <end position="1749"/>
    </location>
</feature>
<dbReference type="PANTHER" id="PTHR36453">
    <property type="entry name" value="SECRETED PROTEIN-RELATED"/>
    <property type="match status" value="1"/>
</dbReference>
<reference evidence="4" key="1">
    <citation type="submission" date="2020-09" db="EMBL/GenBank/DDBJ databases">
        <title>A novel bacterium of genus Paenibacillus, isolated from South China Sea.</title>
        <authorList>
            <person name="Huang H."/>
            <person name="Mo K."/>
            <person name="Hu Y."/>
        </authorList>
    </citation>
    <scope>NUCLEOTIDE SEQUENCE</scope>
    <source>
        <strain evidence="4">IB182496</strain>
    </source>
</reference>
<dbReference type="Gene3D" id="2.60.40.1080">
    <property type="match status" value="3"/>
</dbReference>
<dbReference type="EMBL" id="JACXIZ010000066">
    <property type="protein sequence ID" value="MBD2848437.1"/>
    <property type="molecule type" value="Genomic_DNA"/>
</dbReference>
<dbReference type="InterPro" id="IPR003343">
    <property type="entry name" value="Big_2"/>
</dbReference>
<dbReference type="SUPFAM" id="SSF49899">
    <property type="entry name" value="Concanavalin A-like lectins/glucanases"/>
    <property type="match status" value="1"/>
</dbReference>
<protein>
    <submittedName>
        <fullName evidence="4">S-layer homology domain-containing protein</fullName>
    </submittedName>
</protein>
<dbReference type="Gene3D" id="2.60.120.560">
    <property type="entry name" value="Exo-inulinase, domain 1"/>
    <property type="match status" value="1"/>
</dbReference>
<feature type="compositionally biased region" description="Gly residues" evidence="1">
    <location>
        <begin position="1393"/>
        <end position="1410"/>
    </location>
</feature>
<feature type="signal peptide" evidence="2">
    <location>
        <begin position="1"/>
        <end position="25"/>
    </location>
</feature>
<feature type="region of interest" description="Disordered" evidence="1">
    <location>
        <begin position="1339"/>
        <end position="1429"/>
    </location>
</feature>
<dbReference type="SMART" id="SM00710">
    <property type="entry name" value="PbH1"/>
    <property type="match status" value="5"/>
</dbReference>
<feature type="domain" description="SLH" evidence="3">
    <location>
        <begin position="1750"/>
        <end position="1809"/>
    </location>
</feature>